<dbReference type="InterPro" id="IPR029058">
    <property type="entry name" value="AB_hydrolase_fold"/>
</dbReference>
<proteinExistence type="predicted"/>
<protein>
    <recommendedName>
        <fullName evidence="1">Phospholipase/carboxylesterase/thioesterase domain-containing protein</fullName>
    </recommendedName>
</protein>
<feature type="domain" description="Phospholipase/carboxylesterase/thioesterase" evidence="1">
    <location>
        <begin position="36"/>
        <end position="96"/>
    </location>
</feature>
<dbReference type="GO" id="GO:0016787">
    <property type="term" value="F:hydrolase activity"/>
    <property type="evidence" value="ECO:0007669"/>
    <property type="project" value="InterPro"/>
</dbReference>
<dbReference type="AlphaFoldDB" id="A0A6I6LBW5"/>
<dbReference type="Proteomes" id="UP000428803">
    <property type="component" value="Chromosome"/>
</dbReference>
<gene>
    <name evidence="2" type="ORF">EUU25_16015</name>
</gene>
<accession>A0A6I6LBW5</accession>
<dbReference type="Gene3D" id="3.40.50.1820">
    <property type="entry name" value="alpha/beta hydrolase"/>
    <property type="match status" value="1"/>
</dbReference>
<dbReference type="EMBL" id="CP035733">
    <property type="protein sequence ID" value="QGY81988.1"/>
    <property type="molecule type" value="Genomic_DNA"/>
</dbReference>
<keyword evidence="3" id="KW-1185">Reference proteome</keyword>
<dbReference type="SUPFAM" id="SSF53474">
    <property type="entry name" value="alpha/beta-Hydrolases"/>
    <property type="match status" value="1"/>
</dbReference>
<dbReference type="InterPro" id="IPR003140">
    <property type="entry name" value="PLipase/COase/thioEstase"/>
</dbReference>
<reference evidence="3" key="1">
    <citation type="submission" date="2019-01" db="EMBL/GenBank/DDBJ databases">
        <title>Sphingorhabdus lacus sp.nov., isolated from an oligotrophic freshwater lake.</title>
        <authorList>
            <person name="Park M."/>
        </authorList>
    </citation>
    <scope>NUCLEOTIDE SEQUENCE [LARGE SCALE GENOMIC DNA]</scope>
    <source>
        <strain evidence="3">IMCC1753</strain>
    </source>
</reference>
<evidence type="ECO:0000313" key="2">
    <source>
        <dbReference type="EMBL" id="QGY81988.1"/>
    </source>
</evidence>
<dbReference type="Pfam" id="PF02230">
    <property type="entry name" value="Abhydrolase_2"/>
    <property type="match status" value="1"/>
</dbReference>
<dbReference type="KEGG" id="slaa:EUU25_16015"/>
<evidence type="ECO:0000313" key="3">
    <source>
        <dbReference type="Proteomes" id="UP000428803"/>
    </source>
</evidence>
<evidence type="ECO:0000259" key="1">
    <source>
        <dbReference type="Pfam" id="PF02230"/>
    </source>
</evidence>
<dbReference type="RefSeq" id="WP_158902778.1">
    <property type="nucleotide sequence ID" value="NZ_CP035733.1"/>
</dbReference>
<dbReference type="OrthoDB" id="9801763at2"/>
<name>A0A6I6LBW5_9SPHN</name>
<organism evidence="2 3">
    <name type="scientific">Sphingorhabdus lacus</name>
    <dbReference type="NCBI Taxonomy" id="392610"/>
    <lineage>
        <taxon>Bacteria</taxon>
        <taxon>Pseudomonadati</taxon>
        <taxon>Pseudomonadota</taxon>
        <taxon>Alphaproteobacteria</taxon>
        <taxon>Sphingomonadales</taxon>
        <taxon>Sphingomonadaceae</taxon>
        <taxon>Sphingorhabdus</taxon>
    </lineage>
</organism>
<sequence length="100" mass="10466">MAIWASDFSAEIRTAVGDFNCLDTVGGHELSRLPISKLPVLLVHGSAKPIVPFAALHVAKAELEHLGIDVTTHISSGVGHSVDPVGLRMGGEFVAKALTN</sequence>